<accession>E4XFJ5</accession>
<dbReference type="AlphaFoldDB" id="E4XFJ5"/>
<evidence type="ECO:0000313" key="4">
    <source>
        <dbReference type="Proteomes" id="UP000001307"/>
    </source>
</evidence>
<evidence type="ECO:0000256" key="2">
    <source>
        <dbReference type="ARBA" id="ARBA00018951"/>
    </source>
</evidence>
<dbReference type="GO" id="GO:0005829">
    <property type="term" value="C:cytosol"/>
    <property type="evidence" value="ECO:0007669"/>
    <property type="project" value="TreeGrafter"/>
</dbReference>
<dbReference type="FunCoup" id="E4XFJ5">
    <property type="interactions" value="367"/>
</dbReference>
<dbReference type="PANTHER" id="PTHR21021">
    <property type="entry name" value="GAF/PUTATIVE CYTOSKELETAL PROTEIN"/>
    <property type="match status" value="1"/>
</dbReference>
<dbReference type="PANTHER" id="PTHR21021:SF16">
    <property type="entry name" value="TIP41-LIKE PROTEIN"/>
    <property type="match status" value="1"/>
</dbReference>
<dbReference type="GO" id="GO:0031929">
    <property type="term" value="P:TOR signaling"/>
    <property type="evidence" value="ECO:0007669"/>
    <property type="project" value="TreeGrafter"/>
</dbReference>
<dbReference type="Pfam" id="PF04176">
    <property type="entry name" value="TIP41"/>
    <property type="match status" value="1"/>
</dbReference>
<keyword evidence="4" id="KW-1185">Reference proteome</keyword>
<protein>
    <recommendedName>
        <fullName evidence="2">TIP41-like protein</fullName>
    </recommendedName>
</protein>
<name>E4XFJ5_OIKDI</name>
<dbReference type="Proteomes" id="UP000001307">
    <property type="component" value="Unassembled WGS sequence"/>
</dbReference>
<evidence type="ECO:0000313" key="3">
    <source>
        <dbReference type="EMBL" id="CBY24341.1"/>
    </source>
</evidence>
<dbReference type="InterPro" id="IPR051330">
    <property type="entry name" value="Phosphatase_reg/MetRdx"/>
</dbReference>
<sequence length="251" mass="29699">MSCPIGPNPMKIEKWKIDSNSSSIMGQADLETLEEDIGLMSTPDMVYDKNFLEFAYEDKFKLIFTVKEALKTVEKDKCPDIEVHAAANWKDIQKERPTKRVYDWTYKTRYLGSLEGNFKIEADPKAKINTEMLQRREPIQYYRDIRLFDDELDDNGMATLQVKTRVMPSCYLVLLRYYLRVDRVKVKLCDCRVFHKFGSNEIIREYTEKSAEWTYLTNTRRVPVNHTTTPEAVDQYLQLDYKYSDRIIFES</sequence>
<gene>
    <name evidence="3" type="ORF">GSOID_T00010200001</name>
</gene>
<evidence type="ECO:0000256" key="1">
    <source>
        <dbReference type="ARBA" id="ARBA00006658"/>
    </source>
</evidence>
<comment type="similarity">
    <text evidence="1">Belongs to the TIP41 family.</text>
</comment>
<dbReference type="InterPro" id="IPR007303">
    <property type="entry name" value="TIP41-like"/>
</dbReference>
<dbReference type="EMBL" id="FN653045">
    <property type="protein sequence ID" value="CBY24341.1"/>
    <property type="molecule type" value="Genomic_DNA"/>
</dbReference>
<organism evidence="3">
    <name type="scientific">Oikopleura dioica</name>
    <name type="common">Tunicate</name>
    <dbReference type="NCBI Taxonomy" id="34765"/>
    <lineage>
        <taxon>Eukaryota</taxon>
        <taxon>Metazoa</taxon>
        <taxon>Chordata</taxon>
        <taxon>Tunicata</taxon>
        <taxon>Appendicularia</taxon>
        <taxon>Copelata</taxon>
        <taxon>Oikopleuridae</taxon>
        <taxon>Oikopleura</taxon>
    </lineage>
</organism>
<proteinExistence type="inferred from homology"/>
<dbReference type="OrthoDB" id="10253878at2759"/>
<dbReference type="InParanoid" id="E4XFJ5"/>
<reference evidence="3" key="1">
    <citation type="journal article" date="2010" name="Science">
        <title>Plasticity of animal genome architecture unmasked by rapid evolution of a pelagic tunicate.</title>
        <authorList>
            <person name="Denoeud F."/>
            <person name="Henriet S."/>
            <person name="Mungpakdee S."/>
            <person name="Aury J.M."/>
            <person name="Da Silva C."/>
            <person name="Brinkmann H."/>
            <person name="Mikhaleva J."/>
            <person name="Olsen L.C."/>
            <person name="Jubin C."/>
            <person name="Canestro C."/>
            <person name="Bouquet J.M."/>
            <person name="Danks G."/>
            <person name="Poulain J."/>
            <person name="Campsteijn C."/>
            <person name="Adamski M."/>
            <person name="Cross I."/>
            <person name="Yadetie F."/>
            <person name="Muffato M."/>
            <person name="Louis A."/>
            <person name="Butcher S."/>
            <person name="Tsagkogeorga G."/>
            <person name="Konrad A."/>
            <person name="Singh S."/>
            <person name="Jensen M.F."/>
            <person name="Cong E.H."/>
            <person name="Eikeseth-Otteraa H."/>
            <person name="Noel B."/>
            <person name="Anthouard V."/>
            <person name="Porcel B.M."/>
            <person name="Kachouri-Lafond R."/>
            <person name="Nishino A."/>
            <person name="Ugolini M."/>
            <person name="Chourrout P."/>
            <person name="Nishida H."/>
            <person name="Aasland R."/>
            <person name="Huzurbazar S."/>
            <person name="Westhof E."/>
            <person name="Delsuc F."/>
            <person name="Lehrach H."/>
            <person name="Reinhardt R."/>
            <person name="Weissenbach J."/>
            <person name="Roy S.W."/>
            <person name="Artiguenave F."/>
            <person name="Postlethwait J.H."/>
            <person name="Manak J.R."/>
            <person name="Thompson E.M."/>
            <person name="Jaillon O."/>
            <person name="Du Pasquier L."/>
            <person name="Boudinot P."/>
            <person name="Liberles D.A."/>
            <person name="Volff J.N."/>
            <person name="Philippe H."/>
            <person name="Lenhard B."/>
            <person name="Roest Crollius H."/>
            <person name="Wincker P."/>
            <person name="Chourrout D."/>
        </authorList>
    </citation>
    <scope>NUCLEOTIDE SEQUENCE [LARGE SCALE GENOMIC DNA]</scope>
</reference>